<name>A0A4Y7QBU7_9AGAM</name>
<feature type="region of interest" description="Disordered" evidence="5">
    <location>
        <begin position="161"/>
        <end position="203"/>
    </location>
</feature>
<dbReference type="InterPro" id="IPR010334">
    <property type="entry name" value="Dcp1"/>
</dbReference>
<dbReference type="VEuPathDB" id="FungiDB:BD410DRAFT_801891"/>
<organism evidence="6 7">
    <name type="scientific">Rickenella mellea</name>
    <dbReference type="NCBI Taxonomy" id="50990"/>
    <lineage>
        <taxon>Eukaryota</taxon>
        <taxon>Fungi</taxon>
        <taxon>Dikarya</taxon>
        <taxon>Basidiomycota</taxon>
        <taxon>Agaricomycotina</taxon>
        <taxon>Agaricomycetes</taxon>
        <taxon>Hymenochaetales</taxon>
        <taxon>Rickenellaceae</taxon>
        <taxon>Rickenella</taxon>
    </lineage>
</organism>
<feature type="compositionally biased region" description="Low complexity" evidence="5">
    <location>
        <begin position="336"/>
        <end position="346"/>
    </location>
</feature>
<comment type="subcellular location">
    <subcellularLocation>
        <location evidence="1">Cytoplasm</location>
    </subcellularLocation>
</comment>
<dbReference type="Proteomes" id="UP000294933">
    <property type="component" value="Unassembled WGS sequence"/>
</dbReference>
<comment type="similarity">
    <text evidence="2">Belongs to the DCP1 family.</text>
</comment>
<dbReference type="PANTHER" id="PTHR16290:SF0">
    <property type="entry name" value="DECAPPING PROTEIN 1, ISOFORM A"/>
    <property type="match status" value="1"/>
</dbReference>
<dbReference type="Pfam" id="PF06058">
    <property type="entry name" value="DCP1"/>
    <property type="match status" value="1"/>
</dbReference>
<evidence type="ECO:0000313" key="6">
    <source>
        <dbReference type="EMBL" id="TDL24552.1"/>
    </source>
</evidence>
<dbReference type="OrthoDB" id="440673at2759"/>
<dbReference type="STRING" id="50990.A0A4Y7QBU7"/>
<feature type="region of interest" description="Disordered" evidence="5">
    <location>
        <begin position="101"/>
        <end position="120"/>
    </location>
</feature>
<feature type="compositionally biased region" description="Polar residues" evidence="5">
    <location>
        <begin position="317"/>
        <end position="326"/>
    </location>
</feature>
<keyword evidence="7" id="KW-1185">Reference proteome</keyword>
<dbReference type="Gene3D" id="2.30.29.30">
    <property type="entry name" value="Pleckstrin-homology domain (PH domain)/Phosphotyrosine-binding domain (PTB)"/>
    <property type="match status" value="1"/>
</dbReference>
<dbReference type="GO" id="GO:0031087">
    <property type="term" value="P:deadenylation-independent decapping of nuclear-transcribed mRNA"/>
    <property type="evidence" value="ECO:0007669"/>
    <property type="project" value="TreeGrafter"/>
</dbReference>
<feature type="compositionally biased region" description="Polar residues" evidence="5">
    <location>
        <begin position="259"/>
        <end position="277"/>
    </location>
</feature>
<feature type="region of interest" description="Disordered" evidence="5">
    <location>
        <begin position="242"/>
        <end position="279"/>
    </location>
</feature>
<feature type="region of interest" description="Disordered" evidence="5">
    <location>
        <begin position="626"/>
        <end position="654"/>
    </location>
</feature>
<dbReference type="SUPFAM" id="SSF50729">
    <property type="entry name" value="PH domain-like"/>
    <property type="match status" value="1"/>
</dbReference>
<evidence type="ECO:0000256" key="5">
    <source>
        <dbReference type="SAM" id="MobiDB-lite"/>
    </source>
</evidence>
<evidence type="ECO:0000256" key="2">
    <source>
        <dbReference type="ARBA" id="ARBA00008778"/>
    </source>
</evidence>
<dbReference type="PANTHER" id="PTHR16290">
    <property type="entry name" value="TRANSCRIPTION FACTOR SMIF DECAPPING ENZYME DCP1"/>
    <property type="match status" value="1"/>
</dbReference>
<evidence type="ECO:0000256" key="3">
    <source>
        <dbReference type="ARBA" id="ARBA00022490"/>
    </source>
</evidence>
<feature type="region of interest" description="Disordered" evidence="5">
    <location>
        <begin position="302"/>
        <end position="346"/>
    </location>
</feature>
<dbReference type="AlphaFoldDB" id="A0A4Y7QBU7"/>
<dbReference type="GO" id="GO:0003729">
    <property type="term" value="F:mRNA binding"/>
    <property type="evidence" value="ECO:0007669"/>
    <property type="project" value="TreeGrafter"/>
</dbReference>
<feature type="compositionally biased region" description="Basic and acidic residues" evidence="5">
    <location>
        <begin position="101"/>
        <end position="114"/>
    </location>
</feature>
<feature type="region of interest" description="Disordered" evidence="5">
    <location>
        <begin position="463"/>
        <end position="608"/>
    </location>
</feature>
<sequence length="757" mass="81954">MSPSSRYKHNLKVLRRHDRSIVSIFDQFSHVCLYHHNGVKWEKKGYEGSMFLFEREEEPKYGFFILNRMGMDDYIQCISAKDEMDVREDYLMYRTNQPYSPEHRHARPVDDSGRESISPSKGQSEILGLWMFATDAREPMTVVMMRLYSFVKKCQRYPDEFRYGPGRKPPPNPNASFRRTDDEYEEESGDTSMDISEGEDQGQWGRNQQLSAAKSVKSQPQTTQSAGMSELDMLFAKLAPPPTVFQNTGPNGIKDLSQVDVSRSPQHEAATNPSQGKTLLDTIFASVQPRTNPNPTINVSASASAFPPPPSAPPTTRLAQMSAQEPHNNHRPHAMSHSNSSLSISSGKTSINGIEQGLEIHSPKPSSAALPQILTADVIHELMGLPSRSASSASASSSDAYPADAFSASTGGAMRRVEKEKDTTFGGYVADRSEDEEHINMRAASGKRAPPLRVGAGVAPGLLHAESSGTLNGDATPRARPGPGLEPERFGEQLMKGVLTSTPPPPDRSPARRRQKQQEAATTQAGHATNNIAPAPAAPAPIRRTSSSRLKTDASAAPAPPPFKAGSELWPHAQSPLDDRSFDTAAPGSGSGSGSGESAQIPASDELEDVVELDFSEISVLSDISALEARGKKKGKGKEKTKKEEGSSTNVNGRAKLQENGPVAAVVVNGTGHSPKKGKGKDQGNANANGRIVEAVQVQKPSLPDIAKDALLSQVVQAGITPESKLEKNEFVREILTLIHTDKSFVDRLYSSYLTMS</sequence>
<dbReference type="GO" id="GO:0000290">
    <property type="term" value="P:deadenylation-dependent decapping of nuclear-transcribed mRNA"/>
    <property type="evidence" value="ECO:0007669"/>
    <property type="project" value="InterPro"/>
</dbReference>
<proteinExistence type="inferred from homology"/>
<dbReference type="CDD" id="cd09804">
    <property type="entry name" value="Dcp1"/>
    <property type="match status" value="1"/>
</dbReference>
<dbReference type="InterPro" id="IPR011993">
    <property type="entry name" value="PH-like_dom_sf"/>
</dbReference>
<dbReference type="GO" id="GO:0006397">
    <property type="term" value="P:mRNA processing"/>
    <property type="evidence" value="ECO:0007669"/>
    <property type="project" value="UniProtKB-KW"/>
</dbReference>
<evidence type="ECO:0008006" key="8">
    <source>
        <dbReference type="Google" id="ProtNLM"/>
    </source>
</evidence>
<dbReference type="GO" id="GO:0000932">
    <property type="term" value="C:P-body"/>
    <property type="evidence" value="ECO:0007669"/>
    <property type="project" value="TreeGrafter"/>
</dbReference>
<dbReference type="GO" id="GO:0008047">
    <property type="term" value="F:enzyme activator activity"/>
    <property type="evidence" value="ECO:0007669"/>
    <property type="project" value="InterPro"/>
</dbReference>
<protein>
    <recommendedName>
        <fullName evidence="8">PH domain-like protein</fullName>
    </recommendedName>
</protein>
<reference evidence="6 7" key="1">
    <citation type="submission" date="2018-06" db="EMBL/GenBank/DDBJ databases">
        <title>A transcriptomic atlas of mushroom development highlights an independent origin of complex multicellularity.</title>
        <authorList>
            <consortium name="DOE Joint Genome Institute"/>
            <person name="Krizsan K."/>
            <person name="Almasi E."/>
            <person name="Merenyi Z."/>
            <person name="Sahu N."/>
            <person name="Viragh M."/>
            <person name="Koszo T."/>
            <person name="Mondo S."/>
            <person name="Kiss B."/>
            <person name="Balint B."/>
            <person name="Kues U."/>
            <person name="Barry K."/>
            <person name="Hegedus J.C."/>
            <person name="Henrissat B."/>
            <person name="Johnson J."/>
            <person name="Lipzen A."/>
            <person name="Ohm R."/>
            <person name="Nagy I."/>
            <person name="Pangilinan J."/>
            <person name="Yan J."/>
            <person name="Xiong Y."/>
            <person name="Grigoriev I.V."/>
            <person name="Hibbett D.S."/>
            <person name="Nagy L.G."/>
        </authorList>
    </citation>
    <scope>NUCLEOTIDE SEQUENCE [LARGE SCALE GENOMIC DNA]</scope>
    <source>
        <strain evidence="6 7">SZMC22713</strain>
    </source>
</reference>
<gene>
    <name evidence="6" type="ORF">BD410DRAFT_801891</name>
</gene>
<evidence type="ECO:0000256" key="4">
    <source>
        <dbReference type="ARBA" id="ARBA00022664"/>
    </source>
</evidence>
<evidence type="ECO:0000313" key="7">
    <source>
        <dbReference type="Proteomes" id="UP000294933"/>
    </source>
</evidence>
<keyword evidence="3" id="KW-0963">Cytoplasm</keyword>
<accession>A0A4Y7QBU7</accession>
<dbReference type="EMBL" id="ML170166">
    <property type="protein sequence ID" value="TDL24552.1"/>
    <property type="molecule type" value="Genomic_DNA"/>
</dbReference>
<feature type="compositionally biased region" description="Basic residues" evidence="5">
    <location>
        <begin position="631"/>
        <end position="640"/>
    </location>
</feature>
<keyword evidence="4" id="KW-0507">mRNA processing</keyword>
<feature type="compositionally biased region" description="Polar residues" evidence="5">
    <location>
        <begin position="518"/>
        <end position="532"/>
    </location>
</feature>
<feature type="region of interest" description="Disordered" evidence="5">
    <location>
        <begin position="667"/>
        <end position="687"/>
    </location>
</feature>
<evidence type="ECO:0000256" key="1">
    <source>
        <dbReference type="ARBA" id="ARBA00004496"/>
    </source>
</evidence>